<comment type="caution">
    <text evidence="3">The sequence shown here is derived from an EMBL/GenBank/DDBJ whole genome shotgun (WGS) entry which is preliminary data.</text>
</comment>
<evidence type="ECO:0000259" key="2">
    <source>
        <dbReference type="Pfam" id="PF26572"/>
    </source>
</evidence>
<organism evidence="3 4">
    <name type="scientific">Rhodococcus daqingensis</name>
    <dbReference type="NCBI Taxonomy" id="2479363"/>
    <lineage>
        <taxon>Bacteria</taxon>
        <taxon>Bacillati</taxon>
        <taxon>Actinomycetota</taxon>
        <taxon>Actinomycetes</taxon>
        <taxon>Mycobacteriales</taxon>
        <taxon>Nocardiaceae</taxon>
        <taxon>Rhodococcus</taxon>
    </lineage>
</organism>
<keyword evidence="4" id="KW-1185">Reference proteome</keyword>
<evidence type="ECO:0000259" key="1">
    <source>
        <dbReference type="Pfam" id="PF26035"/>
    </source>
</evidence>
<feature type="domain" description="DUF8010" evidence="1">
    <location>
        <begin position="1"/>
        <end position="99"/>
    </location>
</feature>
<dbReference type="EMBL" id="JBHTCS010000028">
    <property type="protein sequence ID" value="MFC7450831.1"/>
    <property type="molecule type" value="Genomic_DNA"/>
</dbReference>
<dbReference type="InterPro" id="IPR058323">
    <property type="entry name" value="DUF8010"/>
</dbReference>
<evidence type="ECO:0000313" key="3">
    <source>
        <dbReference type="EMBL" id="MFC7450831.1"/>
    </source>
</evidence>
<evidence type="ECO:0000313" key="4">
    <source>
        <dbReference type="Proteomes" id="UP001596484"/>
    </source>
</evidence>
<feature type="domain" description="DUF8185" evidence="2">
    <location>
        <begin position="102"/>
        <end position="220"/>
    </location>
</feature>
<dbReference type="Pfam" id="PF26035">
    <property type="entry name" value="DUF8010"/>
    <property type="match status" value="1"/>
</dbReference>
<dbReference type="Proteomes" id="UP001596484">
    <property type="component" value="Unassembled WGS sequence"/>
</dbReference>
<dbReference type="Pfam" id="PF26572">
    <property type="entry name" value="DUF8185"/>
    <property type="match status" value="1"/>
</dbReference>
<dbReference type="InterPro" id="IPR058498">
    <property type="entry name" value="DUF8185"/>
</dbReference>
<sequence length="228" mass="24361">MHERVLTIPDRGERENLATFLAKAIRLDEAVIVRMRQRDTGQLVAFVPTGFDALAARVVSGRISPDDTSAAGDELLRGVTAATGADIDPGFSMDSAWRGALPPEAGFEHIDDVPARVLIDLAQQGAALAKEHGSSHGPPASLLEQEVLSVEGAGDVVGVSMRTVFALAAMGFIPHVGSDPLTADVDLERIDAAEMVRVRATRTWLRLDARFGTVFSRRGGEIGLTVRR</sequence>
<accession>A0ABW2S521</accession>
<reference evidence="4" key="1">
    <citation type="journal article" date="2019" name="Int. J. Syst. Evol. Microbiol.">
        <title>The Global Catalogue of Microorganisms (GCM) 10K type strain sequencing project: providing services to taxonomists for standard genome sequencing and annotation.</title>
        <authorList>
            <consortium name="The Broad Institute Genomics Platform"/>
            <consortium name="The Broad Institute Genome Sequencing Center for Infectious Disease"/>
            <person name="Wu L."/>
            <person name="Ma J."/>
        </authorList>
    </citation>
    <scope>NUCLEOTIDE SEQUENCE [LARGE SCALE GENOMIC DNA]</scope>
    <source>
        <strain evidence="4">ICMP 19430</strain>
    </source>
</reference>
<dbReference type="InterPro" id="IPR016601">
    <property type="entry name" value="UCP012637"/>
</dbReference>
<dbReference type="RefSeq" id="WP_378408925.1">
    <property type="nucleotide sequence ID" value="NZ_JBHTCS010000028.1"/>
</dbReference>
<protein>
    <submittedName>
        <fullName evidence="3">Uncharacterized protein</fullName>
    </submittedName>
</protein>
<proteinExistence type="predicted"/>
<name>A0ABW2S521_9NOCA</name>
<gene>
    <name evidence="3" type="ORF">ACFQS9_23310</name>
</gene>
<dbReference type="PIRSF" id="PIRSF012637">
    <property type="entry name" value="UCP012637"/>
    <property type="match status" value="1"/>
</dbReference>